<reference evidence="1" key="1">
    <citation type="submission" date="2022-08" db="UniProtKB">
        <authorList>
            <consortium name="EnsemblMetazoa"/>
        </authorList>
    </citation>
    <scope>IDENTIFICATION</scope>
    <source>
        <strain evidence="1">EBRO</strain>
    </source>
</reference>
<evidence type="ECO:0000313" key="1">
    <source>
        <dbReference type="EnsemblMetazoa" id="AATE019682-PA.1"/>
    </source>
</evidence>
<accession>A0A182JKC1</accession>
<proteinExistence type="predicted"/>
<name>A0A182JKC1_ANOAO</name>
<protein>
    <submittedName>
        <fullName evidence="1">Uncharacterized protein</fullName>
    </submittedName>
</protein>
<organism evidence="1">
    <name type="scientific">Anopheles atroparvus</name>
    <name type="common">European mosquito</name>
    <dbReference type="NCBI Taxonomy" id="41427"/>
    <lineage>
        <taxon>Eukaryota</taxon>
        <taxon>Metazoa</taxon>
        <taxon>Ecdysozoa</taxon>
        <taxon>Arthropoda</taxon>
        <taxon>Hexapoda</taxon>
        <taxon>Insecta</taxon>
        <taxon>Pterygota</taxon>
        <taxon>Neoptera</taxon>
        <taxon>Endopterygota</taxon>
        <taxon>Diptera</taxon>
        <taxon>Nematocera</taxon>
        <taxon>Culicoidea</taxon>
        <taxon>Culicidae</taxon>
        <taxon>Anophelinae</taxon>
        <taxon>Anopheles</taxon>
    </lineage>
</organism>
<sequence>MHGKPASRYHGGGEHRAGDQRLTPFALQINRSIQRQISSPPGTARPGAESPEEVSIRPVGQIFLMQRENDKVKLHGAHRREKWEKVTEQLPEAVVAAGIGDDGVGGGGGTTSYVVPVAVWLSAVSGGLVGAGLAGRTVLSRRSGRTGAAAMSAEIAAADAVAAEIAAAEHAADAAAAQVTNEAAAGRVSARGRAAGRLLLRLVLDEVDLRLAGLGRGGRRDDDVLLLVRLLHQHVHERLLLVLRLQRDLRCLVGGRGRRLNEDDLVVLLRGG</sequence>
<dbReference type="AlphaFoldDB" id="A0A182JKC1"/>
<dbReference type="EnsemblMetazoa" id="AATE019682-RA">
    <property type="protein sequence ID" value="AATE019682-PA.1"/>
    <property type="gene ID" value="AATE019682"/>
</dbReference>
<dbReference type="VEuPathDB" id="VectorBase:AATE019682"/>